<feature type="transmembrane region" description="Helical" evidence="1">
    <location>
        <begin position="82"/>
        <end position="100"/>
    </location>
</feature>
<organism evidence="2 3">
    <name type="scientific">Kitasatospora cystarginea</name>
    <dbReference type="NCBI Taxonomy" id="58350"/>
    <lineage>
        <taxon>Bacteria</taxon>
        <taxon>Bacillati</taxon>
        <taxon>Actinomycetota</taxon>
        <taxon>Actinomycetes</taxon>
        <taxon>Kitasatosporales</taxon>
        <taxon>Streptomycetaceae</taxon>
        <taxon>Kitasatospora</taxon>
    </lineage>
</organism>
<dbReference type="EMBL" id="BAAATR010000045">
    <property type="protein sequence ID" value="GAA2272735.1"/>
    <property type="molecule type" value="Genomic_DNA"/>
</dbReference>
<comment type="caution">
    <text evidence="2">The sequence shown here is derived from an EMBL/GenBank/DDBJ whole genome shotgun (WGS) entry which is preliminary data.</text>
</comment>
<accession>A0ABP5RVB3</accession>
<keyword evidence="1" id="KW-0472">Membrane</keyword>
<evidence type="ECO:0000256" key="1">
    <source>
        <dbReference type="SAM" id="Phobius"/>
    </source>
</evidence>
<protein>
    <submittedName>
        <fullName evidence="2">Uncharacterized protein</fullName>
    </submittedName>
</protein>
<evidence type="ECO:0000313" key="3">
    <source>
        <dbReference type="Proteomes" id="UP001500305"/>
    </source>
</evidence>
<keyword evidence="1" id="KW-1133">Transmembrane helix</keyword>
<gene>
    <name evidence="2" type="ORF">GCM10010430_68390</name>
</gene>
<evidence type="ECO:0000313" key="2">
    <source>
        <dbReference type="EMBL" id="GAA2272735.1"/>
    </source>
</evidence>
<reference evidence="3" key="1">
    <citation type="journal article" date="2019" name="Int. J. Syst. Evol. Microbiol.">
        <title>The Global Catalogue of Microorganisms (GCM) 10K type strain sequencing project: providing services to taxonomists for standard genome sequencing and annotation.</title>
        <authorList>
            <consortium name="The Broad Institute Genomics Platform"/>
            <consortium name="The Broad Institute Genome Sequencing Center for Infectious Disease"/>
            <person name="Wu L."/>
            <person name="Ma J."/>
        </authorList>
    </citation>
    <scope>NUCLEOTIDE SEQUENCE [LARGE SCALE GENOMIC DNA]</scope>
    <source>
        <strain evidence="3">JCM 7356</strain>
    </source>
</reference>
<proteinExistence type="predicted"/>
<feature type="transmembrane region" description="Helical" evidence="1">
    <location>
        <begin position="53"/>
        <end position="75"/>
    </location>
</feature>
<name>A0ABP5RVB3_9ACTN</name>
<keyword evidence="1" id="KW-0812">Transmembrane</keyword>
<keyword evidence="3" id="KW-1185">Reference proteome</keyword>
<dbReference type="Proteomes" id="UP001500305">
    <property type="component" value="Unassembled WGS sequence"/>
</dbReference>
<sequence length="129" mass="13853">MTPKQGGRTTGGCARDLAALVLATAGTLYGHTRVVSAWHRCMSQDHEPYPNLLTAPTLVWVVMLTVLLVLATLLDPLSGSRWYLWPAMAAVAAVLTWLYVLGMVHPAPLQPGDPSDAACRTVPIFPFTG</sequence>